<feature type="signal peptide" evidence="2">
    <location>
        <begin position="1"/>
        <end position="18"/>
    </location>
</feature>
<proteinExistence type="predicted"/>
<keyword evidence="2" id="KW-0732">Signal</keyword>
<evidence type="ECO:0000313" key="3">
    <source>
        <dbReference type="EMBL" id="QSQ22331.1"/>
    </source>
</evidence>
<protein>
    <recommendedName>
        <fullName evidence="5">Lipoprotein</fullName>
    </recommendedName>
</protein>
<dbReference type="RefSeq" id="WP_206723908.1">
    <property type="nucleotide sequence ID" value="NZ_CP071090.1"/>
</dbReference>
<feature type="region of interest" description="Disordered" evidence="1">
    <location>
        <begin position="22"/>
        <end position="53"/>
    </location>
</feature>
<keyword evidence="4" id="KW-1185">Reference proteome</keyword>
<evidence type="ECO:0000256" key="1">
    <source>
        <dbReference type="SAM" id="MobiDB-lite"/>
    </source>
</evidence>
<organism evidence="3 4">
    <name type="scientific">Pyxidicoccus parkwayensis</name>
    <dbReference type="NCBI Taxonomy" id="2813578"/>
    <lineage>
        <taxon>Bacteria</taxon>
        <taxon>Pseudomonadati</taxon>
        <taxon>Myxococcota</taxon>
        <taxon>Myxococcia</taxon>
        <taxon>Myxococcales</taxon>
        <taxon>Cystobacterineae</taxon>
        <taxon>Myxococcaceae</taxon>
        <taxon>Pyxidicoccus</taxon>
    </lineage>
</organism>
<dbReference type="EMBL" id="CP071090">
    <property type="protein sequence ID" value="QSQ22331.1"/>
    <property type="molecule type" value="Genomic_DNA"/>
</dbReference>
<sequence>MGKLRALACILALGSALAYTGCSDDLDDRPDPGPFPRPDAGVDAGTGTDAGTDAGTEFTAFVKDLIENQTTATGTPVEVENRNLVDTEPTNAFPDSFFQ</sequence>
<reference evidence="3 4" key="1">
    <citation type="submission" date="2021-02" db="EMBL/GenBank/DDBJ databases">
        <title>De Novo genome assembly of isolated myxobacteria.</title>
        <authorList>
            <person name="Stevens D.C."/>
        </authorList>
    </citation>
    <scope>NUCLEOTIDE SEQUENCE [LARGE SCALE GENOMIC DNA]</scope>
    <source>
        <strain evidence="4">SCPEA02</strain>
    </source>
</reference>
<accession>A0ABX7NTW0</accession>
<feature type="chain" id="PRO_5046051842" description="Lipoprotein" evidence="2">
    <location>
        <begin position="19"/>
        <end position="99"/>
    </location>
</feature>
<dbReference type="Proteomes" id="UP000662747">
    <property type="component" value="Chromosome"/>
</dbReference>
<evidence type="ECO:0000256" key="2">
    <source>
        <dbReference type="SAM" id="SignalP"/>
    </source>
</evidence>
<feature type="compositionally biased region" description="Low complexity" evidence="1">
    <location>
        <begin position="38"/>
        <end position="53"/>
    </location>
</feature>
<evidence type="ECO:0008006" key="5">
    <source>
        <dbReference type="Google" id="ProtNLM"/>
    </source>
</evidence>
<gene>
    <name evidence="3" type="ORF">JY651_45640</name>
</gene>
<name>A0ABX7NTW0_9BACT</name>
<evidence type="ECO:0000313" key="4">
    <source>
        <dbReference type="Proteomes" id="UP000662747"/>
    </source>
</evidence>